<protein>
    <submittedName>
        <fullName evidence="2">Uncharacterized protein</fullName>
    </submittedName>
</protein>
<keyword evidence="1" id="KW-0472">Membrane</keyword>
<keyword evidence="1" id="KW-0812">Transmembrane</keyword>
<reference evidence="2" key="1">
    <citation type="submission" date="2018-06" db="EMBL/GenBank/DDBJ databases">
        <authorList>
            <person name="Zhirakovskaya E."/>
        </authorList>
    </citation>
    <scope>NUCLEOTIDE SEQUENCE</scope>
</reference>
<dbReference type="EMBL" id="UOFL01000213">
    <property type="protein sequence ID" value="VAW81252.1"/>
    <property type="molecule type" value="Genomic_DNA"/>
</dbReference>
<dbReference type="AlphaFoldDB" id="A0A3B0Z1C5"/>
<name>A0A3B0Z1C5_9ZZZZ</name>
<sequence length="324" mass="36931">MTQSESPNSFLIQGSEAHKIAQAVYYSVTGKTEKLTKAFSDNYKITFEDIQQLHSKCEQMCTQWNVIECNENITVNHVDDNKESFSSFERFKIYDKSQTSAVEGVSYEFNALILPNGTPKPQPYKINIRIASAIAVYSRSENDGPSSFIMKFFRSGPLIIEIEYVDYVIARNMMSTIESWVKEIEIEKRNKYLIFLQSNSHWIPKLTGTILMMVALVASFFAIDSVLIGREENTTLAKFLLSSFGFIVLSSRVGTWLGRITENTIDRIQELSHIELNRGDKNLLSDFKKKNSRSYLKSGIYILIITAHAVASGYFATFLYESLK</sequence>
<gene>
    <name evidence="2" type="ORF">MNBD_GAMMA12-1539</name>
</gene>
<accession>A0A3B0Z1C5</accession>
<organism evidence="2">
    <name type="scientific">hydrothermal vent metagenome</name>
    <dbReference type="NCBI Taxonomy" id="652676"/>
    <lineage>
        <taxon>unclassified sequences</taxon>
        <taxon>metagenomes</taxon>
        <taxon>ecological metagenomes</taxon>
    </lineage>
</organism>
<evidence type="ECO:0000256" key="1">
    <source>
        <dbReference type="SAM" id="Phobius"/>
    </source>
</evidence>
<keyword evidence="1" id="KW-1133">Transmembrane helix</keyword>
<feature type="transmembrane region" description="Helical" evidence="1">
    <location>
        <begin position="298"/>
        <end position="320"/>
    </location>
</feature>
<evidence type="ECO:0000313" key="2">
    <source>
        <dbReference type="EMBL" id="VAW81252.1"/>
    </source>
</evidence>
<feature type="transmembrane region" description="Helical" evidence="1">
    <location>
        <begin position="206"/>
        <end position="227"/>
    </location>
</feature>
<proteinExistence type="predicted"/>